<reference evidence="2 3" key="1">
    <citation type="journal article" date="2014" name="Genome Biol. Evol.">
        <title>The genome of the myxosporean Thelohanellus kitauei shows adaptations to nutrient acquisition within its fish host.</title>
        <authorList>
            <person name="Yang Y."/>
            <person name="Xiong J."/>
            <person name="Zhou Z."/>
            <person name="Huo F."/>
            <person name="Miao W."/>
            <person name="Ran C."/>
            <person name="Liu Y."/>
            <person name="Zhang J."/>
            <person name="Feng J."/>
            <person name="Wang M."/>
            <person name="Wang M."/>
            <person name="Wang L."/>
            <person name="Yao B."/>
        </authorList>
    </citation>
    <scope>NUCLEOTIDE SEQUENCE [LARGE SCALE GENOMIC DNA]</scope>
    <source>
        <strain evidence="2">Wuqing</strain>
    </source>
</reference>
<evidence type="ECO:0000256" key="1">
    <source>
        <dbReference type="SAM" id="Phobius"/>
    </source>
</evidence>
<sequence>MLYSKRLPTPNSDYLVFNFLKLRNLTNDGSCILNSTNIIQYNFLIESSIICRKNYSGVRCEKRCVISPLSSTETRIYKELNTSGFFMRYLPTSYLKLVNLILITVVVAYLFFSALRVSSEPIRKTSFYSSVISGLNGNPLCIDKTIAWNGFFPSQTASFLATNAQINPIGKEKKDDYYDQMTNNDIFIDDLGVYEVCDAAKVLENSHANSLMHSRQTNDDYNIYSNESTDVEYYET</sequence>
<evidence type="ECO:0000313" key="2">
    <source>
        <dbReference type="EMBL" id="KII71964.1"/>
    </source>
</evidence>
<feature type="transmembrane region" description="Helical" evidence="1">
    <location>
        <begin position="97"/>
        <end position="115"/>
    </location>
</feature>
<proteinExistence type="predicted"/>
<name>A0A0C2J253_THEKT</name>
<keyword evidence="1" id="KW-1133">Transmembrane helix</keyword>
<protein>
    <submittedName>
        <fullName evidence="2">Uncharacterized protein</fullName>
    </submittedName>
</protein>
<gene>
    <name evidence="2" type="ORF">RF11_08497</name>
</gene>
<accession>A0A0C2J253</accession>
<evidence type="ECO:0000313" key="3">
    <source>
        <dbReference type="Proteomes" id="UP000031668"/>
    </source>
</evidence>
<dbReference type="EMBL" id="JWZT01001512">
    <property type="protein sequence ID" value="KII71964.1"/>
    <property type="molecule type" value="Genomic_DNA"/>
</dbReference>
<keyword evidence="1" id="KW-0812">Transmembrane</keyword>
<comment type="caution">
    <text evidence="2">The sequence shown here is derived from an EMBL/GenBank/DDBJ whole genome shotgun (WGS) entry which is preliminary data.</text>
</comment>
<dbReference type="Proteomes" id="UP000031668">
    <property type="component" value="Unassembled WGS sequence"/>
</dbReference>
<dbReference type="AlphaFoldDB" id="A0A0C2J253"/>
<keyword evidence="1" id="KW-0472">Membrane</keyword>
<keyword evidence="3" id="KW-1185">Reference proteome</keyword>
<organism evidence="2 3">
    <name type="scientific">Thelohanellus kitauei</name>
    <name type="common">Myxosporean</name>
    <dbReference type="NCBI Taxonomy" id="669202"/>
    <lineage>
        <taxon>Eukaryota</taxon>
        <taxon>Metazoa</taxon>
        <taxon>Cnidaria</taxon>
        <taxon>Myxozoa</taxon>
        <taxon>Myxosporea</taxon>
        <taxon>Bivalvulida</taxon>
        <taxon>Platysporina</taxon>
        <taxon>Myxobolidae</taxon>
        <taxon>Thelohanellus</taxon>
    </lineage>
</organism>